<organism evidence="1 2">
    <name type="scientific">Lithospermum erythrorhizon</name>
    <name type="common">Purple gromwell</name>
    <name type="synonym">Lithospermum officinale var. erythrorhizon</name>
    <dbReference type="NCBI Taxonomy" id="34254"/>
    <lineage>
        <taxon>Eukaryota</taxon>
        <taxon>Viridiplantae</taxon>
        <taxon>Streptophyta</taxon>
        <taxon>Embryophyta</taxon>
        <taxon>Tracheophyta</taxon>
        <taxon>Spermatophyta</taxon>
        <taxon>Magnoliopsida</taxon>
        <taxon>eudicotyledons</taxon>
        <taxon>Gunneridae</taxon>
        <taxon>Pentapetalae</taxon>
        <taxon>asterids</taxon>
        <taxon>lamiids</taxon>
        <taxon>Boraginales</taxon>
        <taxon>Boraginaceae</taxon>
        <taxon>Boraginoideae</taxon>
        <taxon>Lithospermeae</taxon>
        <taxon>Lithospermum</taxon>
    </lineage>
</organism>
<accession>A0AAV3P5H8</accession>
<dbReference type="AlphaFoldDB" id="A0AAV3P5H8"/>
<dbReference type="EMBL" id="BAABME010016666">
    <property type="protein sequence ID" value="GAA0146924.1"/>
    <property type="molecule type" value="Genomic_DNA"/>
</dbReference>
<sequence>MRPKISMDVYDHSGRITVGAIGAVAQEILQCTDTQLAETVNKDGGFHLQSIRDLFQDRMYLVLLRRSYSRRSDMQRRLLLVAYFDDTVPPLQESPSNNVDAGGSLDGQVVAHMKATDVHFTSSVTDVDPITGTPSRNVTTVSPLKRQLESVTLKTGSPAKRALFKDVDLADTLAPNVLTTAANVEACGVSDSHPKLTPK</sequence>
<gene>
    <name evidence="1" type="ORF">LIER_36416</name>
</gene>
<proteinExistence type="predicted"/>
<reference evidence="1 2" key="1">
    <citation type="submission" date="2024-01" db="EMBL/GenBank/DDBJ databases">
        <title>The complete chloroplast genome sequence of Lithospermum erythrorhizon: insights into the phylogenetic relationship among Boraginaceae species and the maternal lineages of purple gromwells.</title>
        <authorList>
            <person name="Okada T."/>
            <person name="Watanabe K."/>
        </authorList>
    </citation>
    <scope>NUCLEOTIDE SEQUENCE [LARGE SCALE GENOMIC DNA]</scope>
</reference>
<keyword evidence="2" id="KW-1185">Reference proteome</keyword>
<dbReference type="Proteomes" id="UP001454036">
    <property type="component" value="Unassembled WGS sequence"/>
</dbReference>
<evidence type="ECO:0000313" key="1">
    <source>
        <dbReference type="EMBL" id="GAA0146924.1"/>
    </source>
</evidence>
<comment type="caution">
    <text evidence="1">The sequence shown here is derived from an EMBL/GenBank/DDBJ whole genome shotgun (WGS) entry which is preliminary data.</text>
</comment>
<protein>
    <submittedName>
        <fullName evidence="1">Uncharacterized protein</fullName>
    </submittedName>
</protein>
<name>A0AAV3P5H8_LITER</name>
<evidence type="ECO:0000313" key="2">
    <source>
        <dbReference type="Proteomes" id="UP001454036"/>
    </source>
</evidence>